<keyword evidence="2" id="KW-0663">Pyridoxal phosphate</keyword>
<evidence type="ECO:0000256" key="2">
    <source>
        <dbReference type="RuleBase" id="RU004508"/>
    </source>
</evidence>
<keyword evidence="4" id="KW-1185">Reference proteome</keyword>
<accession>A0ABS1BR69</accession>
<gene>
    <name evidence="3" type="primary">pseC</name>
    <name evidence="3" type="ORF">JDW22_03970</name>
</gene>
<dbReference type="CDD" id="cd00616">
    <property type="entry name" value="AHBA_syn"/>
    <property type="match status" value="1"/>
</dbReference>
<dbReference type="InterPro" id="IPR020026">
    <property type="entry name" value="PseC"/>
</dbReference>
<dbReference type="SUPFAM" id="SSF53383">
    <property type="entry name" value="PLP-dependent transferases"/>
    <property type="match status" value="1"/>
</dbReference>
<dbReference type="RefSeq" id="WP_200521799.1">
    <property type="nucleotide sequence ID" value="NZ_JAEHNZ010000001.1"/>
</dbReference>
<dbReference type="Gene3D" id="3.40.640.10">
    <property type="entry name" value="Type I PLP-dependent aspartate aminotransferase-like (Major domain)"/>
    <property type="match status" value="1"/>
</dbReference>
<dbReference type="InterPro" id="IPR015421">
    <property type="entry name" value="PyrdxlP-dep_Trfase_major"/>
</dbReference>
<sequence length="392" mass="42961">MIPYGRQTISQDDIDAVVSVLQSDFLTQGPQVPTFEGSLKSYCGAAHAVAVNSATSALHIACLALGLKPGDIVWTTPITFVASANCALYCGATVDFVDIDPATLNLSVPALEAKLRQAQVSGCLPKILIPVHLCGEPCDMAALHQLAQQYGFKIIEDASHAIGASYRGGKVGSCQYSDITVFSFHPVKIITTAEGGACLTNHAELAEKMALLRSHGITRNPAEMHGKPDGAWFYQQIDLGYNYRMTELQAALGVSQMTRLDEFVERRHALAARYDKLLADLPLILPYRNPANQSALHLYPVQIQPENMQPESGKTRRQIFDYLRSHGIGANVHYIPVHTQPYYRQRFGFQQGDFPAAEAYYARAITLPLYFDLSEAEQDTVVATLKQAFQAA</sequence>
<dbReference type="NCBIfam" id="TIGR03588">
    <property type="entry name" value="PseC"/>
    <property type="match status" value="1"/>
</dbReference>
<dbReference type="InterPro" id="IPR000653">
    <property type="entry name" value="DegT/StrS_aminotransferase"/>
</dbReference>
<keyword evidence="3" id="KW-0032">Aminotransferase</keyword>
<comment type="caution">
    <text evidence="3">The sequence shown here is derived from an EMBL/GenBank/DDBJ whole genome shotgun (WGS) entry which is preliminary data.</text>
</comment>
<comment type="similarity">
    <text evidence="1 2">Belongs to the DegT/DnrJ/EryC1 family.</text>
</comment>
<evidence type="ECO:0000256" key="1">
    <source>
        <dbReference type="ARBA" id="ARBA00037999"/>
    </source>
</evidence>
<evidence type="ECO:0000313" key="4">
    <source>
        <dbReference type="Proteomes" id="UP000614058"/>
    </source>
</evidence>
<dbReference type="EC" id="2.6.1.92" evidence="3"/>
<name>A0ABS1BR69_9NEIS</name>
<dbReference type="Pfam" id="PF01041">
    <property type="entry name" value="DegT_DnrJ_EryC1"/>
    <property type="match status" value="1"/>
</dbReference>
<reference evidence="3 4" key="1">
    <citation type="journal article" date="2021" name="Pathogens">
        <title>Isolation and Characterization of Kingella bonacorsii sp. nov., A Novel Kingella Species Detected in a Stable Periodontitis Subject.</title>
        <authorList>
            <person name="Antezack A."/>
            <person name="Boxberger M."/>
            <person name="Rolland C."/>
            <person name="Monnet-Corti V."/>
            <person name="La Scola B."/>
        </authorList>
    </citation>
    <scope>NUCLEOTIDE SEQUENCE [LARGE SCALE GENOMIC DNA]</scope>
    <source>
        <strain evidence="3 4">Marseille-Q4569</strain>
    </source>
</reference>
<dbReference type="InterPro" id="IPR015422">
    <property type="entry name" value="PyrdxlP-dep_Trfase_small"/>
</dbReference>
<dbReference type="InterPro" id="IPR015424">
    <property type="entry name" value="PyrdxlP-dep_Trfase"/>
</dbReference>
<evidence type="ECO:0000313" key="3">
    <source>
        <dbReference type="EMBL" id="MBK0395764.1"/>
    </source>
</evidence>
<dbReference type="PANTHER" id="PTHR30244:SF34">
    <property type="entry name" value="DTDP-4-AMINO-4,6-DIDEOXYGALACTOSE TRANSAMINASE"/>
    <property type="match status" value="1"/>
</dbReference>
<dbReference type="GO" id="GO:0008483">
    <property type="term" value="F:transaminase activity"/>
    <property type="evidence" value="ECO:0007669"/>
    <property type="project" value="UniProtKB-KW"/>
</dbReference>
<dbReference type="PANTHER" id="PTHR30244">
    <property type="entry name" value="TRANSAMINASE"/>
    <property type="match status" value="1"/>
</dbReference>
<dbReference type="EMBL" id="JAEHNZ010000001">
    <property type="protein sequence ID" value="MBK0395764.1"/>
    <property type="molecule type" value="Genomic_DNA"/>
</dbReference>
<dbReference type="Gene3D" id="3.90.1150.10">
    <property type="entry name" value="Aspartate Aminotransferase, domain 1"/>
    <property type="match status" value="1"/>
</dbReference>
<keyword evidence="3" id="KW-0808">Transferase</keyword>
<organism evidence="3 4">
    <name type="scientific">Kingella bonacorsii</name>
    <dbReference type="NCBI Taxonomy" id="2796361"/>
    <lineage>
        <taxon>Bacteria</taxon>
        <taxon>Pseudomonadati</taxon>
        <taxon>Pseudomonadota</taxon>
        <taxon>Betaproteobacteria</taxon>
        <taxon>Neisseriales</taxon>
        <taxon>Neisseriaceae</taxon>
        <taxon>Kingella</taxon>
    </lineage>
</organism>
<proteinExistence type="inferred from homology"/>
<dbReference type="Proteomes" id="UP000614058">
    <property type="component" value="Unassembled WGS sequence"/>
</dbReference>
<protein>
    <submittedName>
        <fullName evidence="3">UDP-4-amino-4, 6-dideoxy-N-acetyl-beta-L-altrosamine transaminase</fullName>
        <ecNumber evidence="3">2.6.1.92</ecNumber>
    </submittedName>
</protein>
<dbReference type="PIRSF" id="PIRSF000390">
    <property type="entry name" value="PLP_StrS"/>
    <property type="match status" value="1"/>
</dbReference>